<dbReference type="AlphaFoldDB" id="C1MQP4"/>
<dbReference type="EMBL" id="GG663738">
    <property type="protein sequence ID" value="EEH57746.1"/>
    <property type="molecule type" value="Genomic_DNA"/>
</dbReference>
<evidence type="ECO:0000256" key="1">
    <source>
        <dbReference type="ARBA" id="ARBA00004141"/>
    </source>
</evidence>
<feature type="transmembrane region" description="Helical" evidence="8">
    <location>
        <begin position="260"/>
        <end position="278"/>
    </location>
</feature>
<keyword evidence="10" id="KW-1185">Reference proteome</keyword>
<dbReference type="GO" id="GO:0005789">
    <property type="term" value="C:endoplasmic reticulum membrane"/>
    <property type="evidence" value="ECO:0007669"/>
    <property type="project" value="TreeGrafter"/>
</dbReference>
<keyword evidence="5 8" id="KW-1133">Transmembrane helix</keyword>
<evidence type="ECO:0000256" key="8">
    <source>
        <dbReference type="SAM" id="Phobius"/>
    </source>
</evidence>
<evidence type="ECO:0000256" key="3">
    <source>
        <dbReference type="ARBA" id="ARBA00022448"/>
    </source>
</evidence>
<evidence type="ECO:0000256" key="4">
    <source>
        <dbReference type="ARBA" id="ARBA00022692"/>
    </source>
</evidence>
<dbReference type="Pfam" id="PF08449">
    <property type="entry name" value="UAA"/>
    <property type="match status" value="1"/>
</dbReference>
<evidence type="ECO:0000256" key="7">
    <source>
        <dbReference type="SAM" id="MobiDB-lite"/>
    </source>
</evidence>
<dbReference type="PANTHER" id="PTHR10778:SF18">
    <property type="entry name" value="SUGAR PHOSPHATE TRANSPORTER DOMAIN-CONTAINING PROTEIN"/>
    <property type="match status" value="1"/>
</dbReference>
<keyword evidence="3" id="KW-0813">Transport</keyword>
<dbReference type="GO" id="GO:0005459">
    <property type="term" value="F:UDP-galactose transmembrane transporter activity"/>
    <property type="evidence" value="ECO:0007669"/>
    <property type="project" value="TreeGrafter"/>
</dbReference>
<protein>
    <submittedName>
        <fullName evidence="9">Drug/Metabolite transporter superfamily</fullName>
    </submittedName>
</protein>
<feature type="region of interest" description="Disordered" evidence="7">
    <location>
        <begin position="339"/>
        <end position="362"/>
    </location>
</feature>
<gene>
    <name evidence="9" type="ORF">MICPUCDRAFT_57363</name>
</gene>
<evidence type="ECO:0000313" key="9">
    <source>
        <dbReference type="EMBL" id="EEH57746.1"/>
    </source>
</evidence>
<dbReference type="eggNOG" id="KOG1580">
    <property type="taxonomic scope" value="Eukaryota"/>
</dbReference>
<dbReference type="KEGG" id="mpp:MICPUCDRAFT_57363"/>
<sequence>MGAASSKKMAANKEAKLAVAVSGIFFAFSYFAVLQEDVYRASYAVPGAGRGATEKFTSTFLVLAVERGVNALAGAIGLALVGGSGIRVPRRQILTSGVSQMLAMASANEALRYVSYATQVLGKSCKMVPVMIGGVAAGRKFPRAQYLQVLAITLGVAVFNFGKKASSSGKGAGGDSAYGLGLIGASLVMDFVTASLQDRVKSATRRLNPGEKHAKTSMFESMLYTNASGVVVALALAARTGQLSSGVAFCSRHPEATRVVMNYALASVVGQLFIYFTITEFDPLVLSGVTTTRKIFSTVYSVLRDPDPKNALTRTQWTGCGVVFAALGYDVLEKFVKGGGKKKIGGGGDGEAPRRSARKKEL</sequence>
<feature type="transmembrane region" description="Helical" evidence="8">
    <location>
        <begin position="177"/>
        <end position="196"/>
    </location>
</feature>
<keyword evidence="4 8" id="KW-0812">Transmembrane</keyword>
<feature type="compositionally biased region" description="Basic and acidic residues" evidence="7">
    <location>
        <begin position="351"/>
        <end position="362"/>
    </location>
</feature>
<organism evidence="10">
    <name type="scientific">Micromonas pusilla (strain CCMP1545)</name>
    <name type="common">Picoplanktonic green alga</name>
    <dbReference type="NCBI Taxonomy" id="564608"/>
    <lineage>
        <taxon>Eukaryota</taxon>
        <taxon>Viridiplantae</taxon>
        <taxon>Chlorophyta</taxon>
        <taxon>Mamiellophyceae</taxon>
        <taxon>Mamiellales</taxon>
        <taxon>Mamiellaceae</taxon>
        <taxon>Micromonas</taxon>
    </lineage>
</organism>
<dbReference type="RefSeq" id="XP_003057795.1">
    <property type="nucleotide sequence ID" value="XM_003057749.1"/>
</dbReference>
<dbReference type="Proteomes" id="UP000001876">
    <property type="component" value="Unassembled WGS sequence"/>
</dbReference>
<keyword evidence="6 8" id="KW-0472">Membrane</keyword>
<evidence type="ECO:0000313" key="10">
    <source>
        <dbReference type="Proteomes" id="UP000001876"/>
    </source>
</evidence>
<feature type="transmembrane region" description="Helical" evidence="8">
    <location>
        <begin position="15"/>
        <end position="33"/>
    </location>
</feature>
<comment type="subcellular location">
    <subcellularLocation>
        <location evidence="1">Membrane</location>
        <topology evidence="1">Multi-pass membrane protein</topology>
    </subcellularLocation>
</comment>
<name>C1MQP4_MICPC</name>
<reference evidence="9 10" key="1">
    <citation type="journal article" date="2009" name="Science">
        <title>Green evolution and dynamic adaptations revealed by genomes of the marine picoeukaryotes Micromonas.</title>
        <authorList>
            <person name="Worden A.Z."/>
            <person name="Lee J.H."/>
            <person name="Mock T."/>
            <person name="Rouze P."/>
            <person name="Simmons M.P."/>
            <person name="Aerts A.L."/>
            <person name="Allen A.E."/>
            <person name="Cuvelier M.L."/>
            <person name="Derelle E."/>
            <person name="Everett M.V."/>
            <person name="Foulon E."/>
            <person name="Grimwood J."/>
            <person name="Gundlach H."/>
            <person name="Henrissat B."/>
            <person name="Napoli C."/>
            <person name="McDonald S.M."/>
            <person name="Parker M.S."/>
            <person name="Rombauts S."/>
            <person name="Salamov A."/>
            <person name="Von Dassow P."/>
            <person name="Badger J.H."/>
            <person name="Coutinho P.M."/>
            <person name="Demir E."/>
            <person name="Dubchak I."/>
            <person name="Gentemann C."/>
            <person name="Eikrem W."/>
            <person name="Gready J.E."/>
            <person name="John U."/>
            <person name="Lanier W."/>
            <person name="Lindquist E.A."/>
            <person name="Lucas S."/>
            <person name="Mayer K.F."/>
            <person name="Moreau H."/>
            <person name="Not F."/>
            <person name="Otillar R."/>
            <person name="Panaud O."/>
            <person name="Pangilinan J."/>
            <person name="Paulsen I."/>
            <person name="Piegu B."/>
            <person name="Poliakov A."/>
            <person name="Robbens S."/>
            <person name="Schmutz J."/>
            <person name="Toulza E."/>
            <person name="Wyss T."/>
            <person name="Zelensky A."/>
            <person name="Zhou K."/>
            <person name="Armbrust E.V."/>
            <person name="Bhattacharya D."/>
            <person name="Goodenough U.W."/>
            <person name="Van de Peer Y."/>
            <person name="Grigoriev I.V."/>
        </authorList>
    </citation>
    <scope>NUCLEOTIDE SEQUENCE [LARGE SCALE GENOMIC DNA]</scope>
    <source>
        <strain evidence="9 10">CCMP1545</strain>
    </source>
</reference>
<dbReference type="PANTHER" id="PTHR10778">
    <property type="entry name" value="SOLUTE CARRIER FAMILY 35 MEMBER B"/>
    <property type="match status" value="1"/>
</dbReference>
<accession>C1MQP4</accession>
<proteinExistence type="inferred from homology"/>
<dbReference type="GO" id="GO:0005460">
    <property type="term" value="F:UDP-glucose transmembrane transporter activity"/>
    <property type="evidence" value="ECO:0007669"/>
    <property type="project" value="TreeGrafter"/>
</dbReference>
<evidence type="ECO:0000256" key="5">
    <source>
        <dbReference type="ARBA" id="ARBA00022989"/>
    </source>
</evidence>
<comment type="similarity">
    <text evidence="2">Belongs to the nucleotide-sugar transporter family. UDP-galactose:UMP antiporter (TC 2.A.7.11) subfamily.</text>
</comment>
<feature type="transmembrane region" description="Helical" evidence="8">
    <location>
        <begin position="146"/>
        <end position="162"/>
    </location>
</feature>
<dbReference type="GeneID" id="9683599"/>
<evidence type="ECO:0000256" key="6">
    <source>
        <dbReference type="ARBA" id="ARBA00023136"/>
    </source>
</evidence>
<feature type="transmembrane region" description="Helical" evidence="8">
    <location>
        <begin position="68"/>
        <end position="86"/>
    </location>
</feature>
<dbReference type="GO" id="GO:0000139">
    <property type="term" value="C:Golgi membrane"/>
    <property type="evidence" value="ECO:0007669"/>
    <property type="project" value="TreeGrafter"/>
</dbReference>
<dbReference type="OrthoDB" id="1601at2759"/>
<evidence type="ECO:0000256" key="2">
    <source>
        <dbReference type="ARBA" id="ARBA00008349"/>
    </source>
</evidence>
<dbReference type="OMA" id="YLQCSAF"/>
<dbReference type="InterPro" id="IPR013657">
    <property type="entry name" value="SCL35B1-4/HUT1"/>
</dbReference>